<dbReference type="InterPro" id="IPR036217">
    <property type="entry name" value="MethylDNA_cys_MeTrfase_DNAb"/>
</dbReference>
<keyword evidence="4 9" id="KW-0489">Methyltransferase</keyword>
<dbReference type="GO" id="GO:0006307">
    <property type="term" value="P:DNA alkylation repair"/>
    <property type="evidence" value="ECO:0007669"/>
    <property type="project" value="UniProtKB-UniRule"/>
</dbReference>
<keyword evidence="5 9" id="KW-0808">Transferase</keyword>
<reference evidence="12 13" key="1">
    <citation type="submission" date="2020-10" db="EMBL/GenBank/DDBJ databases">
        <title>complete genome sequencing of Lysobacter sp. H21R20.</title>
        <authorList>
            <person name="Bae J.-W."/>
            <person name="Lee S.-Y."/>
        </authorList>
    </citation>
    <scope>NUCLEOTIDE SEQUENCE [LARGE SCALE GENOMIC DNA]</scope>
    <source>
        <strain evidence="12 13">H21R20</strain>
    </source>
</reference>
<comment type="miscellaneous">
    <text evidence="9">This enzyme catalyzes only one turnover and therefore is not strictly catalytic. According to one definition, an enzyme is a biocatalyst that acts repeatedly and over many reaction cycles.</text>
</comment>
<dbReference type="EC" id="2.1.1.63" evidence="9"/>
<evidence type="ECO:0000256" key="1">
    <source>
        <dbReference type="ARBA" id="ARBA00001286"/>
    </source>
</evidence>
<feature type="active site" description="Nucleophile; methyl group acceptor" evidence="9">
    <location>
        <position position="128"/>
    </location>
</feature>
<evidence type="ECO:0000259" key="11">
    <source>
        <dbReference type="Pfam" id="PF02870"/>
    </source>
</evidence>
<evidence type="ECO:0000313" key="12">
    <source>
        <dbReference type="EMBL" id="QOW20150.1"/>
    </source>
</evidence>
<dbReference type="InterPro" id="IPR036631">
    <property type="entry name" value="MGMT_N_sf"/>
</dbReference>
<proteinExistence type="inferred from homology"/>
<keyword evidence="13" id="KW-1185">Reference proteome</keyword>
<dbReference type="FunFam" id="1.10.10.10:FF:000214">
    <property type="entry name" value="Methylated-DNA--protein-cysteine methyltransferase"/>
    <property type="match status" value="1"/>
</dbReference>
<dbReference type="Gene3D" id="3.30.160.70">
    <property type="entry name" value="Methylated DNA-protein cysteine methyltransferase domain"/>
    <property type="match status" value="1"/>
</dbReference>
<keyword evidence="7 9" id="KW-0234">DNA repair</keyword>
<evidence type="ECO:0000256" key="9">
    <source>
        <dbReference type="HAMAP-Rule" id="MF_00772"/>
    </source>
</evidence>
<dbReference type="CDD" id="cd06445">
    <property type="entry name" value="ATase"/>
    <property type="match status" value="1"/>
</dbReference>
<dbReference type="InterPro" id="IPR014048">
    <property type="entry name" value="MethylDNA_cys_MeTrfase_DNA-bd"/>
</dbReference>
<evidence type="ECO:0000256" key="2">
    <source>
        <dbReference type="ARBA" id="ARBA00008711"/>
    </source>
</evidence>
<dbReference type="PROSITE" id="PS00374">
    <property type="entry name" value="MGMT"/>
    <property type="match status" value="1"/>
</dbReference>
<feature type="domain" description="Methylguanine DNA methyltransferase ribonuclease-like" evidence="11">
    <location>
        <begin position="2"/>
        <end position="73"/>
    </location>
</feature>
<dbReference type="InterPro" id="IPR023546">
    <property type="entry name" value="MGMT"/>
</dbReference>
<gene>
    <name evidence="12" type="ORF">INQ41_03700</name>
</gene>
<comment type="catalytic activity">
    <reaction evidence="1 9">
        <text>a 4-O-methyl-thymidine in DNA + L-cysteinyl-[protein] = a thymidine in DNA + S-methyl-L-cysteinyl-[protein]</text>
        <dbReference type="Rhea" id="RHEA:53428"/>
        <dbReference type="Rhea" id="RHEA-COMP:10131"/>
        <dbReference type="Rhea" id="RHEA-COMP:10132"/>
        <dbReference type="Rhea" id="RHEA-COMP:13555"/>
        <dbReference type="Rhea" id="RHEA-COMP:13556"/>
        <dbReference type="ChEBI" id="CHEBI:29950"/>
        <dbReference type="ChEBI" id="CHEBI:82612"/>
        <dbReference type="ChEBI" id="CHEBI:137386"/>
        <dbReference type="ChEBI" id="CHEBI:137387"/>
        <dbReference type="EC" id="2.1.1.63"/>
    </reaction>
</comment>
<evidence type="ECO:0000313" key="13">
    <source>
        <dbReference type="Proteomes" id="UP000594059"/>
    </source>
</evidence>
<organism evidence="12 13">
    <name type="scientific">Novilysobacter ciconiae</name>
    <dbReference type="NCBI Taxonomy" id="2781022"/>
    <lineage>
        <taxon>Bacteria</taxon>
        <taxon>Pseudomonadati</taxon>
        <taxon>Pseudomonadota</taxon>
        <taxon>Gammaproteobacteria</taxon>
        <taxon>Lysobacterales</taxon>
        <taxon>Lysobacteraceae</taxon>
        <taxon>Novilysobacter</taxon>
    </lineage>
</organism>
<feature type="domain" description="Methylated-DNA-[protein]-cysteine S-methyltransferase DNA binding" evidence="10">
    <location>
        <begin position="78"/>
        <end position="156"/>
    </location>
</feature>
<dbReference type="KEGG" id="lcic:INQ41_03700"/>
<dbReference type="GO" id="GO:0032259">
    <property type="term" value="P:methylation"/>
    <property type="evidence" value="ECO:0007669"/>
    <property type="project" value="UniProtKB-KW"/>
</dbReference>
<dbReference type="AlphaFoldDB" id="A0A7S6ZSS8"/>
<name>A0A7S6ZSS8_9GAMM</name>
<evidence type="ECO:0000256" key="4">
    <source>
        <dbReference type="ARBA" id="ARBA00022603"/>
    </source>
</evidence>
<evidence type="ECO:0000256" key="8">
    <source>
        <dbReference type="ARBA" id="ARBA00049348"/>
    </source>
</evidence>
<sequence length="160" mass="16988">MIVFTTIDSPVGPLLLAADADGLRLIEFSQPRHPVKRSAEWLEGTLPVLDATRTQLDEYFAGRRTGFDLPLSPQGTLFQRDIWAALAQIPYGQTVSYGAVATRVGHAGAMRAIGAAVGRNPVPIVVPCHRVMGADGSMTGFSGGLPVKRQLLVLEGALPA</sequence>
<dbReference type="InterPro" id="IPR036388">
    <property type="entry name" value="WH-like_DNA-bd_sf"/>
</dbReference>
<dbReference type="Gene3D" id="1.10.10.10">
    <property type="entry name" value="Winged helix-like DNA-binding domain superfamily/Winged helix DNA-binding domain"/>
    <property type="match status" value="1"/>
</dbReference>
<dbReference type="NCBIfam" id="TIGR00589">
    <property type="entry name" value="ogt"/>
    <property type="match status" value="1"/>
</dbReference>
<evidence type="ECO:0000259" key="10">
    <source>
        <dbReference type="Pfam" id="PF01035"/>
    </source>
</evidence>
<dbReference type="HAMAP" id="MF_00772">
    <property type="entry name" value="OGT"/>
    <property type="match status" value="1"/>
</dbReference>
<dbReference type="Pfam" id="PF02870">
    <property type="entry name" value="Methyltransf_1N"/>
    <property type="match status" value="1"/>
</dbReference>
<comment type="function">
    <text evidence="9">Involved in the cellular defense against the biological effects of O6-methylguanine (O6-MeG) and O4-methylthymine (O4-MeT) in DNA. Repairs the methylated nucleobase in DNA by stoichiometrically transferring the methyl group to a cysteine residue in the enzyme. This is a suicide reaction: the enzyme is irreversibly inactivated.</text>
</comment>
<dbReference type="Proteomes" id="UP000594059">
    <property type="component" value="Chromosome"/>
</dbReference>
<evidence type="ECO:0000256" key="5">
    <source>
        <dbReference type="ARBA" id="ARBA00022679"/>
    </source>
</evidence>
<keyword evidence="3 9" id="KW-0963">Cytoplasm</keyword>
<evidence type="ECO:0000256" key="3">
    <source>
        <dbReference type="ARBA" id="ARBA00022490"/>
    </source>
</evidence>
<dbReference type="SUPFAM" id="SSF53155">
    <property type="entry name" value="Methylated DNA-protein cysteine methyltransferase domain"/>
    <property type="match status" value="1"/>
</dbReference>
<dbReference type="InterPro" id="IPR001497">
    <property type="entry name" value="MethylDNA_cys_MeTrfase_AS"/>
</dbReference>
<dbReference type="PANTHER" id="PTHR10815">
    <property type="entry name" value="METHYLATED-DNA--PROTEIN-CYSTEINE METHYLTRANSFERASE"/>
    <property type="match status" value="1"/>
</dbReference>
<comment type="subcellular location">
    <subcellularLocation>
        <location evidence="9">Cytoplasm</location>
    </subcellularLocation>
</comment>
<dbReference type="EMBL" id="CP063656">
    <property type="protein sequence ID" value="QOW20150.1"/>
    <property type="molecule type" value="Genomic_DNA"/>
</dbReference>
<dbReference type="RefSeq" id="WP_193986320.1">
    <property type="nucleotide sequence ID" value="NZ_CP063656.1"/>
</dbReference>
<dbReference type="PANTHER" id="PTHR10815:SF5">
    <property type="entry name" value="METHYLATED-DNA--PROTEIN-CYSTEINE METHYLTRANSFERASE"/>
    <property type="match status" value="1"/>
</dbReference>
<dbReference type="InterPro" id="IPR008332">
    <property type="entry name" value="MethylG_MeTrfase_N"/>
</dbReference>
<dbReference type="GO" id="GO:0003908">
    <property type="term" value="F:methylated-DNA-[protein]-cysteine S-methyltransferase activity"/>
    <property type="evidence" value="ECO:0007669"/>
    <property type="project" value="UniProtKB-UniRule"/>
</dbReference>
<dbReference type="GO" id="GO:0005737">
    <property type="term" value="C:cytoplasm"/>
    <property type="evidence" value="ECO:0007669"/>
    <property type="project" value="UniProtKB-SubCell"/>
</dbReference>
<comment type="similarity">
    <text evidence="2 9">Belongs to the MGMT family.</text>
</comment>
<evidence type="ECO:0000256" key="7">
    <source>
        <dbReference type="ARBA" id="ARBA00023204"/>
    </source>
</evidence>
<comment type="catalytic activity">
    <reaction evidence="8 9">
        <text>a 6-O-methyl-2'-deoxyguanosine in DNA + L-cysteinyl-[protein] = S-methyl-L-cysteinyl-[protein] + a 2'-deoxyguanosine in DNA</text>
        <dbReference type="Rhea" id="RHEA:24000"/>
        <dbReference type="Rhea" id="RHEA-COMP:10131"/>
        <dbReference type="Rhea" id="RHEA-COMP:10132"/>
        <dbReference type="Rhea" id="RHEA-COMP:11367"/>
        <dbReference type="Rhea" id="RHEA-COMP:11368"/>
        <dbReference type="ChEBI" id="CHEBI:29950"/>
        <dbReference type="ChEBI" id="CHEBI:82612"/>
        <dbReference type="ChEBI" id="CHEBI:85445"/>
        <dbReference type="ChEBI" id="CHEBI:85448"/>
        <dbReference type="EC" id="2.1.1.63"/>
    </reaction>
</comment>
<evidence type="ECO:0000256" key="6">
    <source>
        <dbReference type="ARBA" id="ARBA00022763"/>
    </source>
</evidence>
<keyword evidence="6 9" id="KW-0227">DNA damage</keyword>
<dbReference type="SUPFAM" id="SSF46767">
    <property type="entry name" value="Methylated DNA-protein cysteine methyltransferase, C-terminal domain"/>
    <property type="match status" value="1"/>
</dbReference>
<protein>
    <recommendedName>
        <fullName evidence="9">Methylated-DNA--protein-cysteine methyltransferase</fullName>
        <ecNumber evidence="9">2.1.1.63</ecNumber>
    </recommendedName>
    <alternativeName>
        <fullName evidence="9">6-O-methylguanine-DNA methyltransferase</fullName>
        <shortName evidence="9">MGMT</shortName>
    </alternativeName>
    <alternativeName>
        <fullName evidence="9">O-6-methylguanine-DNA-alkyltransferase</fullName>
    </alternativeName>
</protein>
<dbReference type="Pfam" id="PF01035">
    <property type="entry name" value="DNA_binding_1"/>
    <property type="match status" value="1"/>
</dbReference>
<accession>A0A7S6ZSS8</accession>